<comment type="subcellular location">
    <subcellularLocation>
        <location evidence="1">Nucleus</location>
    </subcellularLocation>
</comment>
<dbReference type="PANTHER" id="PTHR31699">
    <property type="entry name" value="NUDIX T16 FAMILY MEMBER"/>
    <property type="match status" value="1"/>
</dbReference>
<sequence>MGQKESFSTTAHKCPWMPNTFVDCDDFEVMKKCKMHAAHIMLWSRDEKPFPYRLEDIQLPMQTKILMQVRFDGSFGFPGGYVDELESKMPSTFPKLVEVLQEGVCRELFEEMAFGKETSPTYVYSCNPAGKEEVVMLHFFMFELTPSQMEAISWRALLSLLQTKSWDFLWFLFIL</sequence>
<dbReference type="InterPro" id="IPR015797">
    <property type="entry name" value="NUDIX_hydrolase-like_dom_sf"/>
</dbReference>
<keyword evidence="3" id="KW-0539">Nucleus</keyword>
<dbReference type="GO" id="GO:1990174">
    <property type="term" value="F:phosphodiesterase decapping endonuclease activity"/>
    <property type="evidence" value="ECO:0007669"/>
    <property type="project" value="TreeGrafter"/>
</dbReference>
<dbReference type="PANTHER" id="PTHR31699:SF1">
    <property type="entry name" value="U8 SNORNA-DECAPPING ENZYME"/>
    <property type="match status" value="1"/>
</dbReference>
<dbReference type="STRING" id="48709.A0A1D2MEE8"/>
<name>A0A1D2MEE8_ORCCI</name>
<dbReference type="InterPro" id="IPR054754">
    <property type="entry name" value="NudT16"/>
</dbReference>
<dbReference type="AlphaFoldDB" id="A0A1D2MEE8"/>
<evidence type="ECO:0000313" key="5">
    <source>
        <dbReference type="Proteomes" id="UP000094527"/>
    </source>
</evidence>
<dbReference type="GO" id="GO:0016077">
    <property type="term" value="P:sno(s)RNA catabolic process"/>
    <property type="evidence" value="ECO:0007669"/>
    <property type="project" value="TreeGrafter"/>
</dbReference>
<comment type="caution">
    <text evidence="4">The sequence shown here is derived from an EMBL/GenBank/DDBJ whole genome shotgun (WGS) entry which is preliminary data.</text>
</comment>
<organism evidence="4 5">
    <name type="scientific">Orchesella cincta</name>
    <name type="common">Springtail</name>
    <name type="synonym">Podura cincta</name>
    <dbReference type="NCBI Taxonomy" id="48709"/>
    <lineage>
        <taxon>Eukaryota</taxon>
        <taxon>Metazoa</taxon>
        <taxon>Ecdysozoa</taxon>
        <taxon>Arthropoda</taxon>
        <taxon>Hexapoda</taxon>
        <taxon>Collembola</taxon>
        <taxon>Entomobryomorpha</taxon>
        <taxon>Entomobryoidea</taxon>
        <taxon>Orchesellidae</taxon>
        <taxon>Orchesellinae</taxon>
        <taxon>Orchesella</taxon>
    </lineage>
</organism>
<accession>A0A1D2MEE8</accession>
<dbReference type="Proteomes" id="UP000094527">
    <property type="component" value="Unassembled WGS sequence"/>
</dbReference>
<dbReference type="SUPFAM" id="SSF55811">
    <property type="entry name" value="Nudix"/>
    <property type="match status" value="1"/>
</dbReference>
<evidence type="ECO:0000256" key="3">
    <source>
        <dbReference type="ARBA" id="ARBA00023242"/>
    </source>
</evidence>
<reference evidence="4 5" key="1">
    <citation type="journal article" date="2016" name="Genome Biol. Evol.">
        <title>Gene Family Evolution Reflects Adaptation to Soil Environmental Stressors in the Genome of the Collembolan Orchesella cincta.</title>
        <authorList>
            <person name="Faddeeva-Vakhrusheva A."/>
            <person name="Derks M.F."/>
            <person name="Anvar S.Y."/>
            <person name="Agamennone V."/>
            <person name="Suring W."/>
            <person name="Smit S."/>
            <person name="van Straalen N.M."/>
            <person name="Roelofs D."/>
        </authorList>
    </citation>
    <scope>NUCLEOTIDE SEQUENCE [LARGE SCALE GENOMIC DNA]</scope>
    <source>
        <tissue evidence="4">Mixed pool</tissue>
    </source>
</reference>
<evidence type="ECO:0000313" key="4">
    <source>
        <dbReference type="EMBL" id="ODM91345.1"/>
    </source>
</evidence>
<dbReference type="GO" id="GO:0005634">
    <property type="term" value="C:nucleus"/>
    <property type="evidence" value="ECO:0007669"/>
    <property type="project" value="UniProtKB-SubCell"/>
</dbReference>
<dbReference type="EMBL" id="LJIJ01001588">
    <property type="protein sequence ID" value="ODM91345.1"/>
    <property type="molecule type" value="Genomic_DNA"/>
</dbReference>
<evidence type="ECO:0000256" key="1">
    <source>
        <dbReference type="ARBA" id="ARBA00004123"/>
    </source>
</evidence>
<dbReference type="Gene3D" id="3.90.79.10">
    <property type="entry name" value="Nucleoside Triphosphate Pyrophosphohydrolase"/>
    <property type="match status" value="1"/>
</dbReference>
<dbReference type="Pfam" id="PF22327">
    <property type="entry name" value="Nudt16-like"/>
    <property type="match status" value="1"/>
</dbReference>
<keyword evidence="5" id="KW-1185">Reference proteome</keyword>
<dbReference type="GO" id="GO:0030515">
    <property type="term" value="F:snoRNA binding"/>
    <property type="evidence" value="ECO:0007669"/>
    <property type="project" value="TreeGrafter"/>
</dbReference>
<dbReference type="GO" id="GO:0006402">
    <property type="term" value="P:mRNA catabolic process"/>
    <property type="evidence" value="ECO:0007669"/>
    <property type="project" value="TreeGrafter"/>
</dbReference>
<protein>
    <submittedName>
        <fullName evidence="4">U8 snoRNA-decapping enzyme</fullName>
    </submittedName>
</protein>
<keyword evidence="2" id="KW-0694">RNA-binding</keyword>
<evidence type="ECO:0000256" key="2">
    <source>
        <dbReference type="ARBA" id="ARBA00022884"/>
    </source>
</evidence>
<proteinExistence type="predicted"/>
<dbReference type="OrthoDB" id="5950381at2759"/>
<gene>
    <name evidence="4" type="ORF">Ocin01_15338</name>
</gene>